<sequence length="256" mass="28367">MSTTSESGGGSAGPSAYHVMERDLKPWDLYSLDGTEVPDRLDIMKEYFTRYRQLQGKKTNNAYTHDALQRSWCAFIRRWNAAGREGLSFTLWLEDREAARSTRSIGDRLTRVREMAQREWRLCNVHLVEGCTRCQDHPRPTREEWERQVMRMTVAGSGATTGLAGKLLQVVAAGVVRRASGLARAVALEVQVTCAGVAAAHEIGDGFKKAATGLPRILSRRVSKSAHPIVTCRRVARVFAVSGEPRGGLSRLARVS</sequence>
<gene>
    <name evidence="1" type="ORF">PF008_g13181</name>
</gene>
<organism evidence="1 2">
    <name type="scientific">Phytophthora fragariae</name>
    <dbReference type="NCBI Taxonomy" id="53985"/>
    <lineage>
        <taxon>Eukaryota</taxon>
        <taxon>Sar</taxon>
        <taxon>Stramenopiles</taxon>
        <taxon>Oomycota</taxon>
        <taxon>Peronosporomycetes</taxon>
        <taxon>Peronosporales</taxon>
        <taxon>Peronosporaceae</taxon>
        <taxon>Phytophthora</taxon>
    </lineage>
</organism>
<dbReference type="Proteomes" id="UP000486351">
    <property type="component" value="Unassembled WGS sequence"/>
</dbReference>
<dbReference type="AlphaFoldDB" id="A0A6G0RL72"/>
<dbReference type="EMBL" id="QXFY01000767">
    <property type="protein sequence ID" value="KAE9336098.1"/>
    <property type="molecule type" value="Genomic_DNA"/>
</dbReference>
<evidence type="ECO:0000313" key="2">
    <source>
        <dbReference type="Proteomes" id="UP000486351"/>
    </source>
</evidence>
<accession>A0A6G0RL72</accession>
<proteinExistence type="predicted"/>
<protein>
    <submittedName>
        <fullName evidence="1">Uncharacterized protein</fullName>
    </submittedName>
</protein>
<comment type="caution">
    <text evidence="1">The sequence shown here is derived from an EMBL/GenBank/DDBJ whole genome shotgun (WGS) entry which is preliminary data.</text>
</comment>
<evidence type="ECO:0000313" key="1">
    <source>
        <dbReference type="EMBL" id="KAE9336098.1"/>
    </source>
</evidence>
<reference evidence="1 2" key="1">
    <citation type="submission" date="2018-09" db="EMBL/GenBank/DDBJ databases">
        <title>Genomic investigation of the strawberry pathogen Phytophthora fragariae indicates pathogenicity is determined by transcriptional variation in three key races.</title>
        <authorList>
            <person name="Adams T.M."/>
            <person name="Armitage A.D."/>
            <person name="Sobczyk M.K."/>
            <person name="Bates H.J."/>
            <person name="Dunwell J.M."/>
            <person name="Nellist C.F."/>
            <person name="Harrison R.J."/>
        </authorList>
    </citation>
    <scope>NUCLEOTIDE SEQUENCE [LARGE SCALE GENOMIC DNA]</scope>
    <source>
        <strain evidence="1 2">NOV-77</strain>
    </source>
</reference>
<name>A0A6G0RL72_9STRA</name>